<evidence type="ECO:0000313" key="1">
    <source>
        <dbReference type="EMBL" id="MBB5891137.1"/>
    </source>
</evidence>
<dbReference type="RefSeq" id="WP_184861043.1">
    <property type="nucleotide sequence ID" value="NZ_BAAAWY010000045.1"/>
</dbReference>
<accession>A0A7W9KEI5</accession>
<gene>
    <name evidence="1" type="ORF">BJ998_002333</name>
</gene>
<keyword evidence="2" id="KW-1185">Reference proteome</keyword>
<dbReference type="Proteomes" id="UP000585638">
    <property type="component" value="Unassembled WGS sequence"/>
</dbReference>
<evidence type="ECO:0000313" key="2">
    <source>
        <dbReference type="Proteomes" id="UP000585638"/>
    </source>
</evidence>
<dbReference type="GO" id="GO:0032259">
    <property type="term" value="P:methylation"/>
    <property type="evidence" value="ECO:0007669"/>
    <property type="project" value="UniProtKB-KW"/>
</dbReference>
<comment type="caution">
    <text evidence="1">The sequence shown here is derived from an EMBL/GenBank/DDBJ whole genome shotgun (WGS) entry which is preliminary data.</text>
</comment>
<proteinExistence type="predicted"/>
<keyword evidence="1" id="KW-0808">Transferase</keyword>
<dbReference type="GO" id="GO:0008168">
    <property type="term" value="F:methyltransferase activity"/>
    <property type="evidence" value="ECO:0007669"/>
    <property type="project" value="UniProtKB-KW"/>
</dbReference>
<dbReference type="Gene3D" id="3.40.50.150">
    <property type="entry name" value="Vaccinia Virus protein VP39"/>
    <property type="match status" value="1"/>
</dbReference>
<sequence>MDLTAACDLYRKYADDLAAVRDEQRRRLPGIRAQLDDVEAELTYLRLRELRPATVVEIGTFHGWSTTWLLSALRDNGFGRLLSYDVVDHVLRSVPEDLAAQRWTFSKGDVRETRLPADIDYLFLDAAHSARFARWYIAELFSRLNGTPVSVHDVFHGRRPMPFSEGAVLVRWLTERKIDYFTPSARRAPETFAALLAVKRELGLDEPIRSGRDNPMVFFDLPRGN</sequence>
<dbReference type="AlphaFoldDB" id="A0A7W9KEI5"/>
<reference evidence="1 2" key="1">
    <citation type="submission" date="2020-08" db="EMBL/GenBank/DDBJ databases">
        <title>Sequencing the genomes of 1000 actinobacteria strains.</title>
        <authorList>
            <person name="Klenk H.-P."/>
        </authorList>
    </citation>
    <scope>NUCLEOTIDE SEQUENCE [LARGE SCALE GENOMIC DNA]</scope>
    <source>
        <strain evidence="1 2">DSM 43851</strain>
    </source>
</reference>
<keyword evidence="1" id="KW-0489">Methyltransferase</keyword>
<organism evidence="1 2">
    <name type="scientific">Kutzneria kofuensis</name>
    <dbReference type="NCBI Taxonomy" id="103725"/>
    <lineage>
        <taxon>Bacteria</taxon>
        <taxon>Bacillati</taxon>
        <taxon>Actinomycetota</taxon>
        <taxon>Actinomycetes</taxon>
        <taxon>Pseudonocardiales</taxon>
        <taxon>Pseudonocardiaceae</taxon>
        <taxon>Kutzneria</taxon>
    </lineage>
</organism>
<dbReference type="SUPFAM" id="SSF53335">
    <property type="entry name" value="S-adenosyl-L-methionine-dependent methyltransferases"/>
    <property type="match status" value="1"/>
</dbReference>
<protein>
    <submittedName>
        <fullName evidence="1">Putative O-methyltransferase YrrM</fullName>
    </submittedName>
</protein>
<name>A0A7W9KEI5_9PSEU</name>
<dbReference type="Pfam" id="PF13578">
    <property type="entry name" value="Methyltransf_24"/>
    <property type="match status" value="1"/>
</dbReference>
<dbReference type="EMBL" id="JACHIR010000001">
    <property type="protein sequence ID" value="MBB5891137.1"/>
    <property type="molecule type" value="Genomic_DNA"/>
</dbReference>
<dbReference type="InterPro" id="IPR029063">
    <property type="entry name" value="SAM-dependent_MTases_sf"/>
</dbReference>